<evidence type="ECO:0000256" key="3">
    <source>
        <dbReference type="SAM" id="SignalP"/>
    </source>
</evidence>
<dbReference type="CDD" id="cd16146">
    <property type="entry name" value="ARS_like"/>
    <property type="match status" value="1"/>
</dbReference>
<dbReference type="InterPro" id="IPR017850">
    <property type="entry name" value="Alkaline_phosphatase_core_sf"/>
</dbReference>
<sequence>MKTFVYVACTCALFLTAQLDAKSLAGSRPNIILVISDDQGMGDLSCMGNELVRTPNIDRFYEGATRFTDFQVSPTCAPTRAALMSGRFPFKVGVTHTIQQRERMALDVFTMPQVLQSAGYATGLFGKWHLGDESEYLPQSRGFDEVLMHGAGGIGQTKYGDFPANETNPYFDNVLLHNDTVVQTKGFCTEIFFDAGLAWIKEQHAAEVPYFAYIALNAPHGPFIAPDANKERLLVLGCDETSAARLGMVENIDENFGKLMSKLEEWGALENTIVIFMTDNGAVRKGRTKETPYFNAGLKGGKNSPNEGGTHVPFFVQWQGVTQAGTDIGALAAHIDLYKTFSELAGATLPAEMQDLDGRSLVPLLEDPEADWEDRELFIHCGRWRAGEQEKHKYAKCAVRTQRWRLVNNQELYDISRDPGEKKDVAQQYPEVVEQLRKSYDAWWDSALPLMVNEGLPVIAPKDQPFAILYDKQLKEKGIPDWAPAEL</sequence>
<dbReference type="Proteomes" id="UP001324993">
    <property type="component" value="Chromosome"/>
</dbReference>
<dbReference type="SUPFAM" id="SSF53649">
    <property type="entry name" value="Alkaline phosphatase-like"/>
    <property type="match status" value="1"/>
</dbReference>
<keyword evidence="3" id="KW-0732">Signal</keyword>
<evidence type="ECO:0000256" key="2">
    <source>
        <dbReference type="ARBA" id="ARBA00022801"/>
    </source>
</evidence>
<feature type="domain" description="Sulfatase N-terminal" evidence="4">
    <location>
        <begin position="29"/>
        <end position="347"/>
    </location>
</feature>
<feature type="signal peptide" evidence="3">
    <location>
        <begin position="1"/>
        <end position="21"/>
    </location>
</feature>
<evidence type="ECO:0000313" key="5">
    <source>
        <dbReference type="EMBL" id="WPJ96240.1"/>
    </source>
</evidence>
<accession>A0ABZ0RJ62</accession>
<evidence type="ECO:0000256" key="1">
    <source>
        <dbReference type="ARBA" id="ARBA00008779"/>
    </source>
</evidence>
<dbReference type="PANTHER" id="PTHR42693:SF53">
    <property type="entry name" value="ENDO-4-O-SULFATASE"/>
    <property type="match status" value="1"/>
</dbReference>
<keyword evidence="2" id="KW-0378">Hydrolase</keyword>
<feature type="chain" id="PRO_5046095269" evidence="3">
    <location>
        <begin position="22"/>
        <end position="487"/>
    </location>
</feature>
<dbReference type="RefSeq" id="WP_319833103.1">
    <property type="nucleotide sequence ID" value="NZ_CP138858.1"/>
</dbReference>
<evidence type="ECO:0000259" key="4">
    <source>
        <dbReference type="Pfam" id="PF00884"/>
    </source>
</evidence>
<dbReference type="Gene3D" id="3.40.720.10">
    <property type="entry name" value="Alkaline Phosphatase, subunit A"/>
    <property type="match status" value="1"/>
</dbReference>
<dbReference type="InterPro" id="IPR000917">
    <property type="entry name" value="Sulfatase_N"/>
</dbReference>
<reference evidence="5 6" key="1">
    <citation type="submission" date="2023-11" db="EMBL/GenBank/DDBJ databases">
        <title>Coraliomargarita sp. nov., isolated from marine algae.</title>
        <authorList>
            <person name="Lee J.K."/>
            <person name="Baek J.H."/>
            <person name="Kim J.M."/>
            <person name="Choi D.G."/>
            <person name="Jeon C.O."/>
        </authorList>
    </citation>
    <scope>NUCLEOTIDE SEQUENCE [LARGE SCALE GENOMIC DNA]</scope>
    <source>
        <strain evidence="5 6">J2-16</strain>
    </source>
</reference>
<dbReference type="PANTHER" id="PTHR42693">
    <property type="entry name" value="ARYLSULFATASE FAMILY MEMBER"/>
    <property type="match status" value="1"/>
</dbReference>
<dbReference type="Pfam" id="PF00884">
    <property type="entry name" value="Sulfatase"/>
    <property type="match status" value="1"/>
</dbReference>
<dbReference type="Gene3D" id="3.30.1120.10">
    <property type="match status" value="1"/>
</dbReference>
<gene>
    <name evidence="5" type="ORF">SH580_00805</name>
</gene>
<dbReference type="EMBL" id="CP138858">
    <property type="protein sequence ID" value="WPJ96240.1"/>
    <property type="molecule type" value="Genomic_DNA"/>
</dbReference>
<organism evidence="5 6">
    <name type="scientific">Coraliomargarita algicola</name>
    <dbReference type="NCBI Taxonomy" id="3092156"/>
    <lineage>
        <taxon>Bacteria</taxon>
        <taxon>Pseudomonadati</taxon>
        <taxon>Verrucomicrobiota</taxon>
        <taxon>Opitutia</taxon>
        <taxon>Puniceicoccales</taxon>
        <taxon>Coraliomargaritaceae</taxon>
        <taxon>Coraliomargarita</taxon>
    </lineage>
</organism>
<evidence type="ECO:0000313" key="6">
    <source>
        <dbReference type="Proteomes" id="UP001324993"/>
    </source>
</evidence>
<name>A0ABZ0RJ62_9BACT</name>
<dbReference type="InterPro" id="IPR050738">
    <property type="entry name" value="Sulfatase"/>
</dbReference>
<comment type="similarity">
    <text evidence="1">Belongs to the sulfatase family.</text>
</comment>
<keyword evidence="6" id="KW-1185">Reference proteome</keyword>
<protein>
    <submittedName>
        <fullName evidence="5">Arylsulfatase</fullName>
    </submittedName>
</protein>
<proteinExistence type="inferred from homology"/>